<dbReference type="AlphaFoldDB" id="A0AA40GD00"/>
<evidence type="ECO:0000256" key="1">
    <source>
        <dbReference type="SAM" id="MobiDB-lite"/>
    </source>
</evidence>
<name>A0AA40GD00_9HYME</name>
<dbReference type="EMBL" id="JAHYIQ010000002">
    <property type="protein sequence ID" value="KAK1135080.1"/>
    <property type="molecule type" value="Genomic_DNA"/>
</dbReference>
<evidence type="ECO:0000313" key="3">
    <source>
        <dbReference type="Proteomes" id="UP001177670"/>
    </source>
</evidence>
<protein>
    <submittedName>
        <fullName evidence="2">Uncharacterized protein</fullName>
    </submittedName>
</protein>
<feature type="compositionally biased region" description="Basic and acidic residues" evidence="1">
    <location>
        <begin position="1"/>
        <end position="10"/>
    </location>
</feature>
<keyword evidence="3" id="KW-1185">Reference proteome</keyword>
<feature type="region of interest" description="Disordered" evidence="1">
    <location>
        <begin position="1"/>
        <end position="31"/>
    </location>
</feature>
<gene>
    <name evidence="2" type="ORF">K0M31_007851</name>
</gene>
<organism evidence="2 3">
    <name type="scientific">Melipona bicolor</name>
    <dbReference type="NCBI Taxonomy" id="60889"/>
    <lineage>
        <taxon>Eukaryota</taxon>
        <taxon>Metazoa</taxon>
        <taxon>Ecdysozoa</taxon>
        <taxon>Arthropoda</taxon>
        <taxon>Hexapoda</taxon>
        <taxon>Insecta</taxon>
        <taxon>Pterygota</taxon>
        <taxon>Neoptera</taxon>
        <taxon>Endopterygota</taxon>
        <taxon>Hymenoptera</taxon>
        <taxon>Apocrita</taxon>
        <taxon>Aculeata</taxon>
        <taxon>Apoidea</taxon>
        <taxon>Anthophila</taxon>
        <taxon>Apidae</taxon>
        <taxon>Melipona</taxon>
    </lineage>
</organism>
<proteinExistence type="predicted"/>
<dbReference type="Proteomes" id="UP001177670">
    <property type="component" value="Unassembled WGS sequence"/>
</dbReference>
<reference evidence="2" key="1">
    <citation type="submission" date="2021-10" db="EMBL/GenBank/DDBJ databases">
        <title>Melipona bicolor Genome sequencing and assembly.</title>
        <authorList>
            <person name="Araujo N.S."/>
            <person name="Arias M.C."/>
        </authorList>
    </citation>
    <scope>NUCLEOTIDE SEQUENCE</scope>
    <source>
        <strain evidence="2">USP_2M_L1-L4_2017</strain>
        <tissue evidence="2">Whole body</tissue>
    </source>
</reference>
<sequence length="112" mass="12107">MIFRATKEESSVPVHAGSGGSAAKVSGEIRREKLERARSGVSGCRWTSSRAANALCKFVKRGSLDGQFSVASVGRREQQDRWKAASRAARMLSARLDEPFPDAGSDVRPIEA</sequence>
<evidence type="ECO:0000313" key="2">
    <source>
        <dbReference type="EMBL" id="KAK1135080.1"/>
    </source>
</evidence>
<accession>A0AA40GD00</accession>
<comment type="caution">
    <text evidence="2">The sequence shown here is derived from an EMBL/GenBank/DDBJ whole genome shotgun (WGS) entry which is preliminary data.</text>
</comment>